<keyword evidence="3" id="KW-1185">Reference proteome</keyword>
<accession>C6XLN9</accession>
<dbReference type="PANTHER" id="PTHR35585">
    <property type="entry name" value="HHE DOMAIN PROTEIN (AFU_ORTHOLOGUE AFUA_4G00730)"/>
    <property type="match status" value="1"/>
</dbReference>
<dbReference type="EMBL" id="CP001678">
    <property type="protein sequence ID" value="ACT57945.1"/>
    <property type="molecule type" value="Genomic_DNA"/>
</dbReference>
<dbReference type="Pfam" id="PF01814">
    <property type="entry name" value="Hemerythrin"/>
    <property type="match status" value="1"/>
</dbReference>
<sequence length="158" mass="18739">MTDIFEVLKTDHEVHRKLLERLSETSGNSSERKKLWEEFYYDVKSHAAAEEETFYANLMKTEDGQSKARHSVSEHKEVDDVLDELNEMDMSSSGWLNRFNSMRHDYEHHIDEEEEDIFPVGKQELSTQTARELAAKFKERKCKEHDLVEQKTEEKLEE</sequence>
<dbReference type="Gene3D" id="1.20.120.520">
    <property type="entry name" value="nmb1532 protein domain like"/>
    <property type="match status" value="1"/>
</dbReference>
<evidence type="ECO:0000259" key="1">
    <source>
        <dbReference type="Pfam" id="PF01814"/>
    </source>
</evidence>
<reference evidence="3" key="1">
    <citation type="journal article" date="2011" name="J. Bacteriol.">
        <title>Genome sequences of eight morphologically diverse alphaproteobacteria.</title>
        <authorList>
            <consortium name="US DOE Joint Genome Institute"/>
            <person name="Brown P.J."/>
            <person name="Kysela D.T."/>
            <person name="Buechlein A."/>
            <person name="Hemmerich C."/>
            <person name="Brun Y.V."/>
        </authorList>
    </citation>
    <scope>NUCLEOTIDE SEQUENCE [LARGE SCALE GENOMIC DNA]</scope>
    <source>
        <strain evidence="3">ATCC 49814 / DSM 5838 / IFAM 1418</strain>
    </source>
</reference>
<feature type="domain" description="Hemerythrin-like" evidence="1">
    <location>
        <begin position="4"/>
        <end position="119"/>
    </location>
</feature>
<evidence type="ECO:0000313" key="2">
    <source>
        <dbReference type="EMBL" id="ACT57945.1"/>
    </source>
</evidence>
<dbReference type="Proteomes" id="UP000002745">
    <property type="component" value="Chromosome"/>
</dbReference>
<gene>
    <name evidence="2" type="ordered locus">Hbal_0243</name>
</gene>
<proteinExistence type="predicted"/>
<dbReference type="KEGG" id="hba:Hbal_0243"/>
<organism evidence="2 3">
    <name type="scientific">Hirschia baltica (strain ATCC 49814 / DSM 5838 / IFAM 1418)</name>
    <dbReference type="NCBI Taxonomy" id="582402"/>
    <lineage>
        <taxon>Bacteria</taxon>
        <taxon>Pseudomonadati</taxon>
        <taxon>Pseudomonadota</taxon>
        <taxon>Alphaproteobacteria</taxon>
        <taxon>Hyphomonadales</taxon>
        <taxon>Hyphomonadaceae</taxon>
        <taxon>Hirschia</taxon>
    </lineage>
</organism>
<name>C6XLN9_HIRBI</name>
<dbReference type="PANTHER" id="PTHR35585:SF1">
    <property type="entry name" value="HHE DOMAIN PROTEIN (AFU_ORTHOLOGUE AFUA_4G00730)"/>
    <property type="match status" value="1"/>
</dbReference>
<dbReference type="InterPro" id="IPR012312">
    <property type="entry name" value="Hemerythrin-like"/>
</dbReference>
<protein>
    <submittedName>
        <fullName evidence="2">Hemerythrin HHE cation binding domain protein</fullName>
    </submittedName>
</protein>
<dbReference type="AlphaFoldDB" id="C6XLN9"/>
<dbReference type="RefSeq" id="WP_012778103.1">
    <property type="nucleotide sequence ID" value="NC_012982.1"/>
</dbReference>
<dbReference type="OrthoDB" id="5523420at2"/>
<dbReference type="HOGENOM" id="CLU_079417_6_1_5"/>
<dbReference type="eggNOG" id="COG5592">
    <property type="taxonomic scope" value="Bacteria"/>
</dbReference>
<evidence type="ECO:0000313" key="3">
    <source>
        <dbReference type="Proteomes" id="UP000002745"/>
    </source>
</evidence>